<dbReference type="HOGENOM" id="CLU_2908900_0_0_1"/>
<dbReference type="RefSeq" id="XP_001449835.1">
    <property type="nucleotide sequence ID" value="XM_001449798.1"/>
</dbReference>
<keyword evidence="2" id="KW-1185">Reference proteome</keyword>
<evidence type="ECO:0000313" key="1">
    <source>
        <dbReference type="EMBL" id="CAK82438.1"/>
    </source>
</evidence>
<dbReference type="Proteomes" id="UP000000600">
    <property type="component" value="Unassembled WGS sequence"/>
</dbReference>
<name>A0DHC1_PARTE</name>
<dbReference type="InParanoid" id="A0DHC1"/>
<dbReference type="AlphaFoldDB" id="A0DHC1"/>
<organism evidence="1 2">
    <name type="scientific">Paramecium tetraurelia</name>
    <dbReference type="NCBI Taxonomy" id="5888"/>
    <lineage>
        <taxon>Eukaryota</taxon>
        <taxon>Sar</taxon>
        <taxon>Alveolata</taxon>
        <taxon>Ciliophora</taxon>
        <taxon>Intramacronucleata</taxon>
        <taxon>Oligohymenophorea</taxon>
        <taxon>Peniculida</taxon>
        <taxon>Parameciidae</taxon>
        <taxon>Paramecium</taxon>
    </lineage>
</organism>
<protein>
    <submittedName>
        <fullName evidence="1">Uncharacterized protein</fullName>
    </submittedName>
</protein>
<dbReference type="EMBL" id="CT868430">
    <property type="protein sequence ID" value="CAK82438.1"/>
    <property type="molecule type" value="Genomic_DNA"/>
</dbReference>
<gene>
    <name evidence="1" type="ORF">GSPATT00016825001</name>
</gene>
<accession>A0DHC1</accession>
<proteinExistence type="predicted"/>
<reference evidence="1 2" key="1">
    <citation type="journal article" date="2006" name="Nature">
        <title>Global trends of whole-genome duplications revealed by the ciliate Paramecium tetraurelia.</title>
        <authorList>
            <consortium name="Genoscope"/>
            <person name="Aury J.-M."/>
            <person name="Jaillon O."/>
            <person name="Duret L."/>
            <person name="Noel B."/>
            <person name="Jubin C."/>
            <person name="Porcel B.M."/>
            <person name="Segurens B."/>
            <person name="Daubin V."/>
            <person name="Anthouard V."/>
            <person name="Aiach N."/>
            <person name="Arnaiz O."/>
            <person name="Billaut A."/>
            <person name="Beisson J."/>
            <person name="Blanc I."/>
            <person name="Bouhouche K."/>
            <person name="Camara F."/>
            <person name="Duharcourt S."/>
            <person name="Guigo R."/>
            <person name="Gogendeau D."/>
            <person name="Katinka M."/>
            <person name="Keller A.-M."/>
            <person name="Kissmehl R."/>
            <person name="Klotz C."/>
            <person name="Koll F."/>
            <person name="Le Moue A."/>
            <person name="Lepere C."/>
            <person name="Malinsky S."/>
            <person name="Nowacki M."/>
            <person name="Nowak J.K."/>
            <person name="Plattner H."/>
            <person name="Poulain J."/>
            <person name="Ruiz F."/>
            <person name="Serrano V."/>
            <person name="Zagulski M."/>
            <person name="Dessen P."/>
            <person name="Betermier M."/>
            <person name="Weissenbach J."/>
            <person name="Scarpelli C."/>
            <person name="Schachter V."/>
            <person name="Sperling L."/>
            <person name="Meyer E."/>
            <person name="Cohen J."/>
            <person name="Wincker P."/>
        </authorList>
    </citation>
    <scope>NUCLEOTIDE SEQUENCE [LARGE SCALE GENOMIC DNA]</scope>
    <source>
        <strain evidence="1 2">Stock d4-2</strain>
    </source>
</reference>
<sequence>MITFTLESIQFSMYDSSQQGAKFIHYRNLMELQNYHFHSNRFKAKQSQTKSECRYQNDILFC</sequence>
<dbReference type="GeneID" id="5035620"/>
<dbReference type="KEGG" id="ptm:GSPATT00016825001"/>
<evidence type="ECO:0000313" key="2">
    <source>
        <dbReference type="Proteomes" id="UP000000600"/>
    </source>
</evidence>